<feature type="region of interest" description="Disordered" evidence="1">
    <location>
        <begin position="308"/>
        <end position="349"/>
    </location>
</feature>
<evidence type="ECO:0000313" key="2">
    <source>
        <dbReference type="EMBL" id="OWA55186.1"/>
    </source>
</evidence>
<accession>A0A9X6NLW5</accession>
<protein>
    <submittedName>
        <fullName evidence="2">Uncharacterized protein</fullName>
    </submittedName>
</protein>
<keyword evidence="3" id="KW-1185">Reference proteome</keyword>
<sequence length="453" mass="48787">SSDLMTTSNLNTLHQTEREHTTKIFSAMKPDGQSNLKQTKMVSRMVAQSCPPPTPGSRKVGHVSVRCLSSGRGASRGGGRGGYQNVNPIRQEWSQRPTSYGPPPPRFTPPYLTSQQHPAMSNQSPYQSPQYQPPIAPGQSQQMFPQMEQSATMNAVQAGSSFSALPSTETATFYAGPQPVGQQQLEFVSEVTVSVAPEGLAMDSGRVLACPTFRPPLPRLRAEELAALEKEVGVAETTRLPGRLSNNQHINNQHINNQRFHDGDGSPERVDATATVTVPVDLRKIEATVACGGTDRVTVAENLTDQSLTVGRDGSAGPSGEMEGIVTDTRDQPRADGSDVSGTLPDNGEAVINDAKLAGDGRTQPPTTRGTILYPDRAAEAATDDGEDLPIWCPSAKKFDRNCYVPSLADISCYVPYMYLADRANRNLASETGLRCWAAVVLSVRRVQNIVGR</sequence>
<reference evidence="3" key="1">
    <citation type="submission" date="2017-01" db="EMBL/GenBank/DDBJ databases">
        <title>Comparative genomics of anhydrobiosis in the tardigrade Hypsibius dujardini.</title>
        <authorList>
            <person name="Yoshida Y."/>
            <person name="Koutsovoulos G."/>
            <person name="Laetsch D."/>
            <person name="Stevens L."/>
            <person name="Kumar S."/>
            <person name="Horikawa D."/>
            <person name="Ishino K."/>
            <person name="Komine S."/>
            <person name="Tomita M."/>
            <person name="Blaxter M."/>
            <person name="Arakawa K."/>
        </authorList>
    </citation>
    <scope>NUCLEOTIDE SEQUENCE [LARGE SCALE GENOMIC DNA]</scope>
    <source>
        <strain evidence="3">Z151</strain>
    </source>
</reference>
<evidence type="ECO:0000313" key="3">
    <source>
        <dbReference type="Proteomes" id="UP000192578"/>
    </source>
</evidence>
<dbReference type="Proteomes" id="UP000192578">
    <property type="component" value="Unassembled WGS sequence"/>
</dbReference>
<evidence type="ECO:0000256" key="1">
    <source>
        <dbReference type="SAM" id="MobiDB-lite"/>
    </source>
</evidence>
<feature type="region of interest" description="Disordered" evidence="1">
    <location>
        <begin position="93"/>
        <end position="140"/>
    </location>
</feature>
<dbReference type="EMBL" id="MTYJ01000572">
    <property type="protein sequence ID" value="OWA55186.1"/>
    <property type="molecule type" value="Genomic_DNA"/>
</dbReference>
<comment type="caution">
    <text evidence="2">The sequence shown here is derived from an EMBL/GenBank/DDBJ whole genome shotgun (WGS) entry which is preliminary data.</text>
</comment>
<dbReference type="OrthoDB" id="6499973at2759"/>
<dbReference type="AlphaFoldDB" id="A0A9X6NLW5"/>
<feature type="non-terminal residue" evidence="2">
    <location>
        <position position="1"/>
    </location>
</feature>
<proteinExistence type="predicted"/>
<name>A0A9X6NLW5_HYPEX</name>
<organism evidence="2 3">
    <name type="scientific">Hypsibius exemplaris</name>
    <name type="common">Freshwater tardigrade</name>
    <dbReference type="NCBI Taxonomy" id="2072580"/>
    <lineage>
        <taxon>Eukaryota</taxon>
        <taxon>Metazoa</taxon>
        <taxon>Ecdysozoa</taxon>
        <taxon>Tardigrada</taxon>
        <taxon>Eutardigrada</taxon>
        <taxon>Parachela</taxon>
        <taxon>Hypsibioidea</taxon>
        <taxon>Hypsibiidae</taxon>
        <taxon>Hypsibius</taxon>
    </lineage>
</organism>
<feature type="compositionally biased region" description="Basic and acidic residues" evidence="1">
    <location>
        <begin position="328"/>
        <end position="337"/>
    </location>
</feature>
<feature type="compositionally biased region" description="Polar residues" evidence="1">
    <location>
        <begin position="112"/>
        <end position="122"/>
    </location>
</feature>
<gene>
    <name evidence="2" type="ORF">BV898_19573</name>
</gene>